<proteinExistence type="predicted"/>
<accession>A0A1H4RV60</accession>
<dbReference type="RefSeq" id="WP_074655062.1">
    <property type="nucleotide sequence ID" value="NZ_FNSD01000001.1"/>
</dbReference>
<dbReference type="GO" id="GO:0016740">
    <property type="term" value="F:transferase activity"/>
    <property type="evidence" value="ECO:0007669"/>
    <property type="project" value="UniProtKB-KW"/>
</dbReference>
<dbReference type="Gene3D" id="3.90.550.10">
    <property type="entry name" value="Spore Coat Polysaccharide Biosynthesis Protein SpsA, Chain A"/>
    <property type="match status" value="1"/>
</dbReference>
<sequence>MSKQIQAVLVLYRMRLQDSGTYNAWNAAGFSATADLMVCDNTPGTPGAPPADFQGPYLAQPENPGLAKSYNLALQRASQNGATWLMLLDQDTHLTADYFEEVGRRAAELADDEGVVAIVPKLVENGMVQSPHMGICTKTWTPLPLNASGLLENRGQHIYNSGALMRVSSLIAIGGFPEDFWLDYLDHAVFHLLREHGGRVFLMNASILHTLSSNAAPEPNSPAYLARHANGLAAEALYYRRYGTPEELRWYRRKLLRATANAAIRHRHFQLAWRTLKAALQVRMTG</sequence>
<evidence type="ECO:0000313" key="2">
    <source>
        <dbReference type="Proteomes" id="UP000182409"/>
    </source>
</evidence>
<gene>
    <name evidence="1" type="ORF">SAMN05443244_3263</name>
</gene>
<protein>
    <submittedName>
        <fullName evidence="1">Glycosyltransferase, GT2 family</fullName>
    </submittedName>
</protein>
<organism evidence="1 2">
    <name type="scientific">Terriglobus roseus</name>
    <dbReference type="NCBI Taxonomy" id="392734"/>
    <lineage>
        <taxon>Bacteria</taxon>
        <taxon>Pseudomonadati</taxon>
        <taxon>Acidobacteriota</taxon>
        <taxon>Terriglobia</taxon>
        <taxon>Terriglobales</taxon>
        <taxon>Acidobacteriaceae</taxon>
        <taxon>Terriglobus</taxon>
    </lineage>
</organism>
<keyword evidence="1" id="KW-0808">Transferase</keyword>
<dbReference type="EMBL" id="FNSD01000001">
    <property type="protein sequence ID" value="SEC35766.1"/>
    <property type="molecule type" value="Genomic_DNA"/>
</dbReference>
<dbReference type="Proteomes" id="UP000182409">
    <property type="component" value="Unassembled WGS sequence"/>
</dbReference>
<evidence type="ECO:0000313" key="1">
    <source>
        <dbReference type="EMBL" id="SEC35766.1"/>
    </source>
</evidence>
<dbReference type="InterPro" id="IPR029044">
    <property type="entry name" value="Nucleotide-diphossugar_trans"/>
</dbReference>
<dbReference type="OrthoDB" id="119253at2"/>
<dbReference type="SUPFAM" id="SSF53448">
    <property type="entry name" value="Nucleotide-diphospho-sugar transferases"/>
    <property type="match status" value="1"/>
</dbReference>
<name>A0A1H4RV60_9BACT</name>
<dbReference type="AlphaFoldDB" id="A0A1H4RV60"/>
<reference evidence="1 2" key="1">
    <citation type="submission" date="2016-10" db="EMBL/GenBank/DDBJ databases">
        <authorList>
            <person name="de Groot N.N."/>
        </authorList>
    </citation>
    <scope>NUCLEOTIDE SEQUENCE [LARGE SCALE GENOMIC DNA]</scope>
    <source>
        <strain evidence="1 2">AB35.6</strain>
    </source>
</reference>